<sequence>MGSAESDRCVSCGRELYRLANTPRRPTPWPTWMLPGGEQVRRTVIPSAVILFAAAAVSVGLMDGGEGQNREGTPAPQEGASLPENRIIPAPSTSATPSPTPTSAPPSRTPPPARTQPPPTSSAPAASSSPLPLSEALEPEIRRMVEERRRAFGERYGVHGTDGTDGTGGWQNGWPR</sequence>
<evidence type="ECO:0000313" key="2">
    <source>
        <dbReference type="EMBL" id="OEU87874.1"/>
    </source>
</evidence>
<keyword evidence="3" id="KW-1185">Reference proteome</keyword>
<name>A0A1E7JJQ3_9ACTN</name>
<protein>
    <submittedName>
        <fullName evidence="2">Uncharacterized protein</fullName>
    </submittedName>
</protein>
<feature type="compositionally biased region" description="Basic and acidic residues" evidence="1">
    <location>
        <begin position="139"/>
        <end position="157"/>
    </location>
</feature>
<dbReference type="Proteomes" id="UP000176087">
    <property type="component" value="Unassembled WGS sequence"/>
</dbReference>
<proteinExistence type="predicted"/>
<evidence type="ECO:0000313" key="3">
    <source>
        <dbReference type="Proteomes" id="UP000176087"/>
    </source>
</evidence>
<reference evidence="2 3" key="1">
    <citation type="journal article" date="2016" name="Front. Microbiol.">
        <title>Comparative Genomics Analysis of Streptomyces Species Reveals Their Adaptation to the Marine Environment and Their Diversity at the Genomic Level.</title>
        <authorList>
            <person name="Tian X."/>
            <person name="Zhang Z."/>
            <person name="Yang T."/>
            <person name="Chen M."/>
            <person name="Li J."/>
            <person name="Chen F."/>
            <person name="Yang J."/>
            <person name="Li W."/>
            <person name="Zhang B."/>
            <person name="Zhang Z."/>
            <person name="Wu J."/>
            <person name="Zhang C."/>
            <person name="Long L."/>
            <person name="Xiao J."/>
        </authorList>
    </citation>
    <scope>NUCLEOTIDE SEQUENCE [LARGE SCALE GENOMIC DNA]</scope>
    <source>
        <strain evidence="2 3">SCSIO 10390</strain>
    </source>
</reference>
<accession>A0A1E7JJQ3</accession>
<gene>
    <name evidence="2" type="ORF">AN215_16460</name>
</gene>
<dbReference type="AlphaFoldDB" id="A0A1E7JJQ3"/>
<feature type="compositionally biased region" description="Pro residues" evidence="1">
    <location>
        <begin position="98"/>
        <end position="121"/>
    </location>
</feature>
<organism evidence="2 3">
    <name type="scientific">Streptomyces abyssalis</name>
    <dbReference type="NCBI Taxonomy" id="933944"/>
    <lineage>
        <taxon>Bacteria</taxon>
        <taxon>Bacillati</taxon>
        <taxon>Actinomycetota</taxon>
        <taxon>Actinomycetes</taxon>
        <taxon>Kitasatosporales</taxon>
        <taxon>Streptomycetaceae</taxon>
        <taxon>Streptomyces</taxon>
    </lineage>
</organism>
<comment type="caution">
    <text evidence="2">The sequence shown here is derived from an EMBL/GenBank/DDBJ whole genome shotgun (WGS) entry which is preliminary data.</text>
</comment>
<evidence type="ECO:0000256" key="1">
    <source>
        <dbReference type="SAM" id="MobiDB-lite"/>
    </source>
</evidence>
<feature type="compositionally biased region" description="Low complexity" evidence="1">
    <location>
        <begin position="122"/>
        <end position="134"/>
    </location>
</feature>
<dbReference type="STRING" id="933944.AN215_16460"/>
<feature type="region of interest" description="Disordered" evidence="1">
    <location>
        <begin position="64"/>
        <end position="176"/>
    </location>
</feature>
<dbReference type="EMBL" id="LJGT01000040">
    <property type="protein sequence ID" value="OEU87874.1"/>
    <property type="molecule type" value="Genomic_DNA"/>
</dbReference>
<feature type="compositionally biased region" description="Gly residues" evidence="1">
    <location>
        <begin position="163"/>
        <end position="176"/>
    </location>
</feature>